<evidence type="ECO:0000313" key="1">
    <source>
        <dbReference type="EMBL" id="KAH7864587.1"/>
    </source>
</evidence>
<comment type="caution">
    <text evidence="1">The sequence shown here is derived from an EMBL/GenBank/DDBJ whole genome shotgun (WGS) entry which is preliminary data.</text>
</comment>
<proteinExistence type="predicted"/>
<accession>A0ACB7ZGL0</accession>
<gene>
    <name evidence="1" type="ORF">Vadar_031288</name>
</gene>
<organism evidence="1 2">
    <name type="scientific">Vaccinium darrowii</name>
    <dbReference type="NCBI Taxonomy" id="229202"/>
    <lineage>
        <taxon>Eukaryota</taxon>
        <taxon>Viridiplantae</taxon>
        <taxon>Streptophyta</taxon>
        <taxon>Embryophyta</taxon>
        <taxon>Tracheophyta</taxon>
        <taxon>Spermatophyta</taxon>
        <taxon>Magnoliopsida</taxon>
        <taxon>eudicotyledons</taxon>
        <taxon>Gunneridae</taxon>
        <taxon>Pentapetalae</taxon>
        <taxon>asterids</taxon>
        <taxon>Ericales</taxon>
        <taxon>Ericaceae</taxon>
        <taxon>Vaccinioideae</taxon>
        <taxon>Vaccinieae</taxon>
        <taxon>Vaccinium</taxon>
    </lineage>
</organism>
<dbReference type="Proteomes" id="UP000828048">
    <property type="component" value="Chromosome 12"/>
</dbReference>
<dbReference type="EMBL" id="CM037162">
    <property type="protein sequence ID" value="KAH7864587.1"/>
    <property type="molecule type" value="Genomic_DNA"/>
</dbReference>
<evidence type="ECO:0000313" key="2">
    <source>
        <dbReference type="Proteomes" id="UP000828048"/>
    </source>
</evidence>
<name>A0ACB7ZGL0_9ERIC</name>
<protein>
    <submittedName>
        <fullName evidence="1">Uncharacterized protein</fullName>
    </submittedName>
</protein>
<keyword evidence="2" id="KW-1185">Reference proteome</keyword>
<reference evidence="1 2" key="1">
    <citation type="journal article" date="2021" name="Hortic Res">
        <title>High-quality reference genome and annotation aids understanding of berry development for evergreen blueberry (Vaccinium darrowii).</title>
        <authorList>
            <person name="Yu J."/>
            <person name="Hulse-Kemp A.M."/>
            <person name="Babiker E."/>
            <person name="Staton M."/>
        </authorList>
    </citation>
    <scope>NUCLEOTIDE SEQUENCE [LARGE SCALE GENOMIC DNA]</scope>
    <source>
        <strain evidence="2">cv. NJ 8807/NJ 8810</strain>
        <tissue evidence="1">Young leaf</tissue>
    </source>
</reference>
<sequence>MVDVKKRWSVTYTKHVKQKRKVYQDGFLEPHDSSQKIMLYDDCEKLLVCRILKNDDVVKSGETLEFNSYLVDIGDLDGDLKTIPNVNLPARDKKTTDKAGLIHGHKFKHHSVPIEFKKNEMNKYGAPRNSPDPTKTSYSEWNVLYTTQITQKVKKYHDGILRVATCGSQARQVTLCDVSRRLLDNRFLKKDEVIGSGESLVFDGHLVDILEPEGDHKPPVDLKVQGRNCTAGSRTGLSHGQQTQHSSIGEPPEKDLDTNFRGFHVDNFKLERRVPMDKPLCEEIKKTEMNKNGTPRNCLDASKSSYSEWTVLYTTQITQKAKKYHDGFLRVATCGYQGRQVTLYDVGRRLLDSRFLKKDEVIGSGESIALDGHLVDIGEPEGDHNASVELKVQERNCTAGGKTGFLHGQLTQPRGSVEIENFGSSNNMSPPNGLKSFKAFTREWHALYTTQMTQKAKKYHSGFLRLASCNSYQMQATLLNEEGTILSRKFLKLFEDVRSGSTFELPKYLVEVGDPCTSPEGEPSKSASSEKDVDFRAIDVDDFKLERRVPIDNPLRDASGILSILKKTMTQEGSVPLKSTSAKECHALPSSESIQFDPRNQVERYLVRDSNSENSEADNHNEAISKRLKLETLLPIQITTSADSENIGETQLKYTFTSNSSLRSRASEISSPRNSDAECTDKSILRPFSSVEKPQVLDAFKLNCPDNFPLPTASAPDYGTRGDSLKSISSNVSLSCHGNPFSEELKIGTSPPPDKTRCHDGDFSGEITNSNGCKSHEPSDSGRQNSNGCTSHDPSESGRQISKENKSTCNMGEIPNFDLGF</sequence>